<dbReference type="Proteomes" id="UP000326950">
    <property type="component" value="Unassembled WGS sequence"/>
</dbReference>
<accession>A0A5N6V2X2</accession>
<gene>
    <name evidence="1" type="ORF">BDV40DRAFT_297778</name>
</gene>
<dbReference type="AlphaFoldDB" id="A0A5N6V2X2"/>
<dbReference type="OrthoDB" id="3832365at2759"/>
<reference evidence="1 2" key="1">
    <citation type="submission" date="2019-04" db="EMBL/GenBank/DDBJ databases">
        <title>Friends and foes A comparative genomics study of 23 Aspergillus species from section Flavi.</title>
        <authorList>
            <consortium name="DOE Joint Genome Institute"/>
            <person name="Kjaerbolling I."/>
            <person name="Vesth T."/>
            <person name="Frisvad J.C."/>
            <person name="Nybo J.L."/>
            <person name="Theobald S."/>
            <person name="Kildgaard S."/>
            <person name="Isbrandt T."/>
            <person name="Kuo A."/>
            <person name="Sato A."/>
            <person name="Lyhne E.K."/>
            <person name="Kogle M.E."/>
            <person name="Wiebenga A."/>
            <person name="Kun R.S."/>
            <person name="Lubbers R.J."/>
            <person name="Makela M.R."/>
            <person name="Barry K."/>
            <person name="Chovatia M."/>
            <person name="Clum A."/>
            <person name="Daum C."/>
            <person name="Haridas S."/>
            <person name="He G."/>
            <person name="LaButti K."/>
            <person name="Lipzen A."/>
            <person name="Mondo S."/>
            <person name="Riley R."/>
            <person name="Salamov A."/>
            <person name="Simmons B.A."/>
            <person name="Magnuson J.K."/>
            <person name="Henrissat B."/>
            <person name="Mortensen U.H."/>
            <person name="Larsen T.O."/>
            <person name="Devries R.P."/>
            <person name="Grigoriev I.V."/>
            <person name="Machida M."/>
            <person name="Baker S.E."/>
            <person name="Andersen M.R."/>
        </authorList>
    </citation>
    <scope>NUCLEOTIDE SEQUENCE [LARGE SCALE GENOMIC DNA]</scope>
    <source>
        <strain evidence="1 2">CBS 117626</strain>
    </source>
</reference>
<name>A0A5N6V2X2_ASPTM</name>
<sequence>MSEIYEINGATVDLTSPSECETTWTVQQKDAEFEIEFPEDHARINFDYGPVKAFNTFSALIYS</sequence>
<dbReference type="EMBL" id="ML738602">
    <property type="protein sequence ID" value="KAE8165187.1"/>
    <property type="molecule type" value="Genomic_DNA"/>
</dbReference>
<proteinExistence type="predicted"/>
<organism evidence="1 2">
    <name type="scientific">Aspergillus tamarii</name>
    <dbReference type="NCBI Taxonomy" id="41984"/>
    <lineage>
        <taxon>Eukaryota</taxon>
        <taxon>Fungi</taxon>
        <taxon>Dikarya</taxon>
        <taxon>Ascomycota</taxon>
        <taxon>Pezizomycotina</taxon>
        <taxon>Eurotiomycetes</taxon>
        <taxon>Eurotiomycetidae</taxon>
        <taxon>Eurotiales</taxon>
        <taxon>Aspergillaceae</taxon>
        <taxon>Aspergillus</taxon>
        <taxon>Aspergillus subgen. Circumdati</taxon>
    </lineage>
</organism>
<evidence type="ECO:0000313" key="1">
    <source>
        <dbReference type="EMBL" id="KAE8165187.1"/>
    </source>
</evidence>
<keyword evidence="2" id="KW-1185">Reference proteome</keyword>
<evidence type="ECO:0000313" key="2">
    <source>
        <dbReference type="Proteomes" id="UP000326950"/>
    </source>
</evidence>
<protein>
    <submittedName>
        <fullName evidence="1">Uncharacterized protein</fullName>
    </submittedName>
</protein>